<proteinExistence type="predicted"/>
<dbReference type="SUPFAM" id="SSF53474">
    <property type="entry name" value="alpha/beta-Hydrolases"/>
    <property type="match status" value="1"/>
</dbReference>
<feature type="transmembrane region" description="Helical" evidence="1">
    <location>
        <begin position="6"/>
        <end position="26"/>
    </location>
</feature>
<dbReference type="Gene3D" id="3.40.50.1820">
    <property type="entry name" value="alpha/beta hydrolase"/>
    <property type="match status" value="1"/>
</dbReference>
<dbReference type="Pfam" id="PF00561">
    <property type="entry name" value="Abhydrolase_1"/>
    <property type="match status" value="1"/>
</dbReference>
<dbReference type="GO" id="GO:0016787">
    <property type="term" value="F:hydrolase activity"/>
    <property type="evidence" value="ECO:0007669"/>
    <property type="project" value="UniProtKB-KW"/>
</dbReference>
<dbReference type="InterPro" id="IPR000073">
    <property type="entry name" value="AB_hydrolase_1"/>
</dbReference>
<organism evidence="3">
    <name type="scientific">uncultured Sulfurovum sp</name>
    <dbReference type="NCBI Taxonomy" id="269237"/>
    <lineage>
        <taxon>Bacteria</taxon>
        <taxon>Pseudomonadati</taxon>
        <taxon>Campylobacterota</taxon>
        <taxon>Epsilonproteobacteria</taxon>
        <taxon>Campylobacterales</taxon>
        <taxon>Sulfurovaceae</taxon>
        <taxon>Sulfurovum</taxon>
        <taxon>environmental samples</taxon>
    </lineage>
</organism>
<keyword evidence="1" id="KW-1133">Transmembrane helix</keyword>
<protein>
    <submittedName>
        <fullName evidence="3">Alpha/beta hydrolase</fullName>
    </submittedName>
</protein>
<feature type="domain" description="AB hydrolase-1" evidence="2">
    <location>
        <begin position="85"/>
        <end position="162"/>
    </location>
</feature>
<accession>A0A6S6T9N1</accession>
<evidence type="ECO:0000313" key="3">
    <source>
        <dbReference type="EMBL" id="CAA6811843.1"/>
    </source>
</evidence>
<keyword evidence="1" id="KW-0812">Transmembrane</keyword>
<evidence type="ECO:0000256" key="1">
    <source>
        <dbReference type="SAM" id="Phobius"/>
    </source>
</evidence>
<dbReference type="InterPro" id="IPR029058">
    <property type="entry name" value="AB_hydrolase_fold"/>
</dbReference>
<dbReference type="EMBL" id="CACVAP010000064">
    <property type="protein sequence ID" value="CAA6811843.1"/>
    <property type="molecule type" value="Genomic_DNA"/>
</dbReference>
<keyword evidence="3" id="KW-0378">Hydrolase</keyword>
<keyword evidence="1" id="KW-0472">Membrane</keyword>
<dbReference type="PANTHER" id="PTHR12277">
    <property type="entry name" value="ALPHA/BETA HYDROLASE DOMAIN-CONTAINING PROTEIN"/>
    <property type="match status" value="1"/>
</dbReference>
<gene>
    <name evidence="3" type="ORF">HELGO_WM18425</name>
</gene>
<dbReference type="AlphaFoldDB" id="A0A6S6T9N1"/>
<reference evidence="3" key="1">
    <citation type="submission" date="2020-01" db="EMBL/GenBank/DDBJ databases">
        <authorList>
            <person name="Meier V. D."/>
            <person name="Meier V D."/>
        </authorList>
    </citation>
    <scope>NUCLEOTIDE SEQUENCE</scope>
    <source>
        <strain evidence="3">HLG_WM_MAG_06</strain>
    </source>
</reference>
<evidence type="ECO:0000259" key="2">
    <source>
        <dbReference type="Pfam" id="PF00561"/>
    </source>
</evidence>
<name>A0A6S6T9N1_9BACT</name>
<sequence length="256" mass="28363">MKRILWGIAKPLLMLYVIGGILLFVLQRDLLYKPSAKTEHEYKEEIIKSEGEELRLIVLNEGKEKALMYFGGNSEAVLTLAKKRAEAFANYTVYLVNYRGFGGSTGKATQTALYADALVQYDAVKAKHKEVHLMGRSLGSGVSTYVASKRDVSKIALITPYDSVVNVAQAKYPMYPIDLILKDKFDSVQNLSTVKTTKVLIVMAEGDEIIPNEHSYALADSIAKENVQVEIIKGQSHNSISHAEGYFDVLNGFFGS</sequence>